<dbReference type="InterPro" id="IPR007539">
    <property type="entry name" value="DUF551"/>
</dbReference>
<dbReference type="Proteomes" id="UP000295414">
    <property type="component" value="Unassembled WGS sequence"/>
</dbReference>
<accession>A0A4R3NBY3</accession>
<evidence type="ECO:0000313" key="2">
    <source>
        <dbReference type="EMBL" id="TCT25926.1"/>
    </source>
</evidence>
<dbReference type="EMBL" id="SMAP01000001">
    <property type="protein sequence ID" value="TCT25926.1"/>
    <property type="molecule type" value="Genomic_DNA"/>
</dbReference>
<dbReference type="AlphaFoldDB" id="A0A4R3NBY3"/>
<comment type="caution">
    <text evidence="2">The sequence shown here is derived from an EMBL/GenBank/DDBJ whole genome shotgun (WGS) entry which is preliminary data.</text>
</comment>
<reference evidence="2 3" key="1">
    <citation type="submission" date="2019-03" db="EMBL/GenBank/DDBJ databases">
        <title>Genomic Encyclopedia of Type Strains, Phase IV (KMG-IV): sequencing the most valuable type-strain genomes for metagenomic binning, comparative biology and taxonomic classification.</title>
        <authorList>
            <person name="Goeker M."/>
        </authorList>
    </citation>
    <scope>NUCLEOTIDE SEQUENCE [LARGE SCALE GENOMIC DNA]</scope>
    <source>
        <strain evidence="2 3">DSM 13605</strain>
    </source>
</reference>
<dbReference type="Pfam" id="PF04448">
    <property type="entry name" value="DUF551"/>
    <property type="match status" value="1"/>
</dbReference>
<protein>
    <submittedName>
        <fullName evidence="2">Uncharacterized protein DUF551</fullName>
    </submittedName>
</protein>
<name>A0A4R3NBY3_9GAMM</name>
<gene>
    <name evidence="2" type="ORF">EDC34_101252</name>
</gene>
<dbReference type="OrthoDB" id="5678344at2"/>
<organism evidence="2 3">
    <name type="scientific">Thermomonas haemolytica</name>
    <dbReference type="NCBI Taxonomy" id="141949"/>
    <lineage>
        <taxon>Bacteria</taxon>
        <taxon>Pseudomonadati</taxon>
        <taxon>Pseudomonadota</taxon>
        <taxon>Gammaproteobacteria</taxon>
        <taxon>Lysobacterales</taxon>
        <taxon>Lysobacteraceae</taxon>
        <taxon>Thermomonas</taxon>
    </lineage>
</organism>
<dbReference type="RefSeq" id="WP_114959047.1">
    <property type="nucleotide sequence ID" value="NZ_MSZW01000024.1"/>
</dbReference>
<proteinExistence type="predicted"/>
<keyword evidence="3" id="KW-1185">Reference proteome</keyword>
<feature type="domain" description="DUF551" evidence="1">
    <location>
        <begin position="13"/>
        <end position="68"/>
    </location>
</feature>
<evidence type="ECO:0000313" key="3">
    <source>
        <dbReference type="Proteomes" id="UP000295414"/>
    </source>
</evidence>
<sequence length="79" mass="9092">MTSIWHTVSATEPRPLDDVLVVVEDDIGPCVWMAWRQHSAPHRWRYTGGDDEISGRVTHWMPLPEPPQEVGHARRPDRA</sequence>
<evidence type="ECO:0000259" key="1">
    <source>
        <dbReference type="Pfam" id="PF04448"/>
    </source>
</evidence>